<name>A0A506URS9_9PROT</name>
<evidence type="ECO:0000313" key="9">
    <source>
        <dbReference type="Proteomes" id="UP000315037"/>
    </source>
</evidence>
<reference evidence="8 9" key="1">
    <citation type="submission" date="2019-03" db="EMBL/GenBank/DDBJ databases">
        <title>The complete genome sequence of Neokomagataea sp. Jb2 NBRC113641.</title>
        <authorList>
            <person name="Chua K.-O."/>
            <person name="Chan K.-G."/>
            <person name="See-Too W.-S."/>
        </authorList>
    </citation>
    <scope>NUCLEOTIDE SEQUENCE [LARGE SCALE GENOMIC DNA]</scope>
    <source>
        <strain evidence="8 9">Jb2</strain>
    </source>
</reference>
<feature type="compositionally biased region" description="Gly residues" evidence="5">
    <location>
        <begin position="224"/>
        <end position="236"/>
    </location>
</feature>
<dbReference type="InterPro" id="IPR010225">
    <property type="entry name" value="HrpB"/>
</dbReference>
<keyword evidence="2" id="KW-0378">Hydrolase</keyword>
<dbReference type="SMART" id="SM00490">
    <property type="entry name" value="HELICc"/>
    <property type="match status" value="1"/>
</dbReference>
<evidence type="ECO:0000256" key="4">
    <source>
        <dbReference type="ARBA" id="ARBA00022840"/>
    </source>
</evidence>
<dbReference type="SUPFAM" id="SSF52540">
    <property type="entry name" value="P-loop containing nucleoside triphosphate hydrolases"/>
    <property type="match status" value="1"/>
</dbReference>
<feature type="domain" description="Helicase ATP-binding" evidence="6">
    <location>
        <begin position="28"/>
        <end position="195"/>
    </location>
</feature>
<dbReference type="RefSeq" id="WP_165600405.1">
    <property type="nucleotide sequence ID" value="NZ_SORZ01000001.1"/>
</dbReference>
<dbReference type="PANTHER" id="PTHR43519">
    <property type="entry name" value="ATP-DEPENDENT RNA HELICASE HRPB"/>
    <property type="match status" value="1"/>
</dbReference>
<dbReference type="AlphaFoldDB" id="A0A506URS9"/>
<evidence type="ECO:0000259" key="7">
    <source>
        <dbReference type="PROSITE" id="PS51194"/>
    </source>
</evidence>
<dbReference type="InterPro" id="IPR049614">
    <property type="entry name" value="HrpB_DEXH"/>
</dbReference>
<dbReference type="InterPro" id="IPR048333">
    <property type="entry name" value="HA2_WH"/>
</dbReference>
<dbReference type="GO" id="GO:0003676">
    <property type="term" value="F:nucleic acid binding"/>
    <property type="evidence" value="ECO:0007669"/>
    <property type="project" value="InterPro"/>
</dbReference>
<dbReference type="SMART" id="SM00847">
    <property type="entry name" value="HA2"/>
    <property type="match status" value="1"/>
</dbReference>
<feature type="region of interest" description="Disordered" evidence="5">
    <location>
        <begin position="894"/>
        <end position="916"/>
    </location>
</feature>
<organism evidence="8 9">
    <name type="scientific">Oecophyllibacter saccharovorans</name>
    <dbReference type="NCBI Taxonomy" id="2558360"/>
    <lineage>
        <taxon>Bacteria</taxon>
        <taxon>Pseudomonadati</taxon>
        <taxon>Pseudomonadota</taxon>
        <taxon>Alphaproteobacteria</taxon>
        <taxon>Acetobacterales</taxon>
        <taxon>Acetobacteraceae</taxon>
        <taxon>Oecophyllibacter</taxon>
    </lineage>
</organism>
<dbReference type="PANTHER" id="PTHR43519:SF1">
    <property type="entry name" value="ATP-DEPENDENT RNA HELICASE HRPB"/>
    <property type="match status" value="1"/>
</dbReference>
<dbReference type="Pfam" id="PF00270">
    <property type="entry name" value="DEAD"/>
    <property type="match status" value="1"/>
</dbReference>
<dbReference type="Gene3D" id="1.20.120.1080">
    <property type="match status" value="1"/>
</dbReference>
<dbReference type="GO" id="GO:0004386">
    <property type="term" value="F:helicase activity"/>
    <property type="evidence" value="ECO:0007669"/>
    <property type="project" value="UniProtKB-KW"/>
</dbReference>
<evidence type="ECO:0000256" key="5">
    <source>
        <dbReference type="SAM" id="MobiDB-lite"/>
    </source>
</evidence>
<accession>A0A506URS9</accession>
<dbReference type="CDD" id="cd17990">
    <property type="entry name" value="DEXHc_HrpB"/>
    <property type="match status" value="1"/>
</dbReference>
<dbReference type="Gene3D" id="3.40.50.300">
    <property type="entry name" value="P-loop containing nucleotide triphosphate hydrolases"/>
    <property type="match status" value="2"/>
</dbReference>
<evidence type="ECO:0000256" key="1">
    <source>
        <dbReference type="ARBA" id="ARBA00022741"/>
    </source>
</evidence>
<dbReference type="GO" id="GO:0016787">
    <property type="term" value="F:hydrolase activity"/>
    <property type="evidence" value="ECO:0007669"/>
    <property type="project" value="UniProtKB-KW"/>
</dbReference>
<dbReference type="PROSITE" id="PS51194">
    <property type="entry name" value="HELICASE_CTER"/>
    <property type="match status" value="1"/>
</dbReference>
<dbReference type="NCBIfam" id="TIGR01970">
    <property type="entry name" value="DEAH_box_HrpB"/>
    <property type="match status" value="1"/>
</dbReference>
<keyword evidence="4" id="KW-0067">ATP-binding</keyword>
<protein>
    <submittedName>
        <fullName evidence="8">ATP-dependent helicase HrpB</fullName>
    </submittedName>
</protein>
<feature type="domain" description="Helicase C-terminal" evidence="7">
    <location>
        <begin position="252"/>
        <end position="428"/>
    </location>
</feature>
<comment type="caution">
    <text evidence="8">The sequence shown here is derived from an EMBL/GenBank/DDBJ whole genome shotgun (WGS) entry which is preliminary data.</text>
</comment>
<dbReference type="InterPro" id="IPR007502">
    <property type="entry name" value="Helicase-assoc_dom"/>
</dbReference>
<dbReference type="EMBL" id="SORZ01000001">
    <property type="protein sequence ID" value="TPW36054.1"/>
    <property type="molecule type" value="Genomic_DNA"/>
</dbReference>
<dbReference type="InterPro" id="IPR013689">
    <property type="entry name" value="RNA_helicase_ATP-dep_HrpB_C"/>
</dbReference>
<keyword evidence="1" id="KW-0547">Nucleotide-binding</keyword>
<dbReference type="Proteomes" id="UP000315037">
    <property type="component" value="Unassembled WGS sequence"/>
</dbReference>
<dbReference type="InterPro" id="IPR014001">
    <property type="entry name" value="Helicase_ATP-bd"/>
</dbReference>
<proteinExistence type="predicted"/>
<dbReference type="SMART" id="SM00487">
    <property type="entry name" value="DEXDc"/>
    <property type="match status" value="1"/>
</dbReference>
<evidence type="ECO:0000313" key="8">
    <source>
        <dbReference type="EMBL" id="TPW36054.1"/>
    </source>
</evidence>
<dbReference type="InterPro" id="IPR001650">
    <property type="entry name" value="Helicase_C-like"/>
</dbReference>
<evidence type="ECO:0000256" key="3">
    <source>
        <dbReference type="ARBA" id="ARBA00022806"/>
    </source>
</evidence>
<dbReference type="CDD" id="cd18791">
    <property type="entry name" value="SF2_C_RHA"/>
    <property type="match status" value="1"/>
</dbReference>
<evidence type="ECO:0000256" key="2">
    <source>
        <dbReference type="ARBA" id="ARBA00022801"/>
    </source>
</evidence>
<dbReference type="InterPro" id="IPR011545">
    <property type="entry name" value="DEAD/DEAH_box_helicase_dom"/>
</dbReference>
<evidence type="ECO:0000259" key="6">
    <source>
        <dbReference type="PROSITE" id="PS51192"/>
    </source>
</evidence>
<dbReference type="Pfam" id="PF08482">
    <property type="entry name" value="HrpB_C"/>
    <property type="match status" value="1"/>
</dbReference>
<dbReference type="PROSITE" id="PS51192">
    <property type="entry name" value="HELICASE_ATP_BIND_1"/>
    <property type="match status" value="1"/>
</dbReference>
<sequence length="916" mass="98297">MSPHPVFPQPLVARIGDLPVCDILPELLATLARTSNAVLAAPPGAGKTTLVPLALLSRQPEWLGREGRILLVEPRRVAVRGAAGRMADLLGEKPGGTIGFRTRPESAVSARTRIEVITEGLLVRRLLDDPLLEGVEAVIFDEVHERSLDGDTGLALCLDLQRHFRPALRLLAMSATLDSTIFTQALALPGERGPEGAGLQPAPLIESAGQLFPVEIRHGPDMLAGGGSSGARGPGGRHASKAPRLPEACAAAVRQAWAEEEGSILAFLPGLGEIRRTQALLQDLPVFPLYGEQNLEEQNRALDPQVGRRIVLATSIAETSLTVPGVRVVIDGGWRRKPERDPGTGLPRLRTRRISRATAAQRAGRAGRQGPGITVRLWSEMTQRALPVQETPAIGEADLADFALVTAAWEKIMGTPPEQLPMLEAAPTGTLAAGRSLLQKLGALDGQGQLSSLGERMLRFGTHPRLAAMLCAARTPQEHVVAACLASLLDERDPLRAPASASSGGRGEAGVDIVERLKLFSPDPLLRQSAGGGAVPVPRHVLQRLREGAQRYWRRGGRQEKALDFSLLDSLLRQEDGENPGNQPADRPGSDIVGRLIAAGFPDYLGLRNGEGRYRLAGGGSASLGLRDPLSREKMLACAALHVGKGTAITLAAPLSPDRLPPAVQAWVTHRREGAFDGVTGRVVIRDRQSLGALILQDRNVRATPDEALPWLLSQAAGALETALPWTEAARQFQARVVLARQLGTQGGGKQESVLASLPDLSAEALSRTLEGEDSWLAPYLAGCDSMGQLQELDLLNILRARLDHGQLSALERCCPARISLKNTTLAVDYTASVPTVSARAQIFYGTTSLPRIGGQPLQVVLLSPADRPQAITADLARFWQEGWSDMRRDMRGRYPKHAWPENPALAEPPSRPRRE</sequence>
<dbReference type="InterPro" id="IPR027417">
    <property type="entry name" value="P-loop_NTPase"/>
</dbReference>
<feature type="region of interest" description="Disordered" evidence="5">
    <location>
        <begin position="223"/>
        <end position="244"/>
    </location>
</feature>
<gene>
    <name evidence="8" type="primary">hrpB</name>
    <name evidence="8" type="ORF">E3202_03920</name>
</gene>
<dbReference type="Pfam" id="PF04408">
    <property type="entry name" value="WHD_HA2"/>
    <property type="match status" value="1"/>
</dbReference>
<keyword evidence="3 8" id="KW-0347">Helicase</keyword>
<dbReference type="GO" id="GO:0005524">
    <property type="term" value="F:ATP binding"/>
    <property type="evidence" value="ECO:0007669"/>
    <property type="project" value="UniProtKB-KW"/>
</dbReference>
<dbReference type="Pfam" id="PF00271">
    <property type="entry name" value="Helicase_C"/>
    <property type="match status" value="1"/>
</dbReference>
<keyword evidence="9" id="KW-1185">Reference proteome</keyword>